<dbReference type="Proteomes" id="UP000484885">
    <property type="component" value="Unassembled WGS sequence"/>
</dbReference>
<evidence type="ECO:0000313" key="7">
    <source>
        <dbReference type="EMBL" id="NDY94637.1"/>
    </source>
</evidence>
<dbReference type="GO" id="GO:0071949">
    <property type="term" value="F:FAD binding"/>
    <property type="evidence" value="ECO:0007669"/>
    <property type="project" value="InterPro"/>
</dbReference>
<protein>
    <submittedName>
        <fullName evidence="7">FAD-binding oxidoreductase</fullName>
    </submittedName>
</protein>
<dbReference type="SUPFAM" id="SSF55103">
    <property type="entry name" value="FAD-linked oxidases, C-terminal domain"/>
    <property type="match status" value="1"/>
</dbReference>
<dbReference type="PROSITE" id="PS51387">
    <property type="entry name" value="FAD_PCMH"/>
    <property type="match status" value="1"/>
</dbReference>
<sequence>MSGFPEIETLSDTESLVHYGQDWTRFWTPSPAKVVFPRSTEEVVALVKWARSNKARLVPSGGRTGLSGGAVAAAAEIVVSMDRMRTLVELDSVEPSLTAEAGMSIGEVQRLAAEAGLYYPVDWAAADSSQVGGSIATNAGGIRVLRYGMTRQWVRGLEVVDGRGEVLRLNRGLVKNNAGPDLSQLLIGSEGTLGIITQASLALTRPPPEQSVLLLAFADLAAIMPAFTALRRALGLSAFEFFDRRSVEQVAAHADQTFPLDPQAPYFGLVEFDNPGGERESDALAVFEQLVEDAMVSDGVLSQSAAQAAELWRWREAISEAITPRTPYKNDLSVRVSKVPGFLAALDDLVGRHYPDFEVVWFGHIGDGNLHMNILRPPKMDVGDFRTACDGLSPRVFDLVRSHGGSISAEHGVGLLKRDYLHYCRSPAEIEALRGLKALFDPDGVLNPGKLLA</sequence>
<dbReference type="Gene3D" id="1.10.45.10">
    <property type="entry name" value="Vanillyl-alcohol Oxidase, Chain A, domain 4"/>
    <property type="match status" value="1"/>
</dbReference>
<dbReference type="InterPro" id="IPR006094">
    <property type="entry name" value="Oxid_FAD_bind_N"/>
</dbReference>
<dbReference type="Gene3D" id="3.30.70.2740">
    <property type="match status" value="1"/>
</dbReference>
<dbReference type="RefSeq" id="WP_164210033.1">
    <property type="nucleotide sequence ID" value="NZ_JAAGSC010000031.1"/>
</dbReference>
<dbReference type="InterPro" id="IPR051264">
    <property type="entry name" value="FAD-oxidored/transferase_4"/>
</dbReference>
<dbReference type="Gene3D" id="3.30.70.2190">
    <property type="match status" value="1"/>
</dbReference>
<organism evidence="7 8">
    <name type="scientific">Wenzhouxiangella limi</name>
    <dbReference type="NCBI Taxonomy" id="2707351"/>
    <lineage>
        <taxon>Bacteria</taxon>
        <taxon>Pseudomonadati</taxon>
        <taxon>Pseudomonadota</taxon>
        <taxon>Gammaproteobacteria</taxon>
        <taxon>Chromatiales</taxon>
        <taxon>Wenzhouxiangellaceae</taxon>
        <taxon>Wenzhouxiangella</taxon>
    </lineage>
</organism>
<dbReference type="Pfam" id="PF02913">
    <property type="entry name" value="FAD-oxidase_C"/>
    <property type="match status" value="1"/>
</dbReference>
<dbReference type="InterPro" id="IPR004113">
    <property type="entry name" value="FAD-bd_oxidored_4_C"/>
</dbReference>
<dbReference type="InterPro" id="IPR016164">
    <property type="entry name" value="FAD-linked_Oxase-like_C"/>
</dbReference>
<evidence type="ECO:0000256" key="5">
    <source>
        <dbReference type="ARBA" id="ARBA00023002"/>
    </source>
</evidence>
<evidence type="ECO:0000313" key="8">
    <source>
        <dbReference type="Proteomes" id="UP000484885"/>
    </source>
</evidence>
<dbReference type="PANTHER" id="PTHR43716">
    <property type="entry name" value="D-2-HYDROXYGLUTARATE DEHYDROGENASE, MITOCHONDRIAL"/>
    <property type="match status" value="1"/>
</dbReference>
<dbReference type="InterPro" id="IPR036318">
    <property type="entry name" value="FAD-bd_PCMH-like_sf"/>
</dbReference>
<feature type="domain" description="FAD-binding PCMH-type" evidence="6">
    <location>
        <begin position="27"/>
        <end position="206"/>
    </location>
</feature>
<evidence type="ECO:0000256" key="4">
    <source>
        <dbReference type="ARBA" id="ARBA00022827"/>
    </source>
</evidence>
<keyword evidence="5" id="KW-0560">Oxidoreductase</keyword>
<comment type="caution">
    <text evidence="7">The sequence shown here is derived from an EMBL/GenBank/DDBJ whole genome shotgun (WGS) entry which is preliminary data.</text>
</comment>
<dbReference type="EMBL" id="JAAGSC010000031">
    <property type="protein sequence ID" value="NDY94637.1"/>
    <property type="molecule type" value="Genomic_DNA"/>
</dbReference>
<dbReference type="InterPro" id="IPR016166">
    <property type="entry name" value="FAD-bd_PCMH"/>
</dbReference>
<name>A0A845USV6_9GAMM</name>
<dbReference type="FunFam" id="1.10.45.10:FF:000001">
    <property type="entry name" value="D-lactate dehydrogenase mitochondrial"/>
    <property type="match status" value="1"/>
</dbReference>
<dbReference type="GO" id="GO:0016491">
    <property type="term" value="F:oxidoreductase activity"/>
    <property type="evidence" value="ECO:0007669"/>
    <property type="project" value="UniProtKB-KW"/>
</dbReference>
<keyword evidence="3" id="KW-0285">Flavoprotein</keyword>
<dbReference type="GO" id="GO:0022904">
    <property type="term" value="P:respiratory electron transport chain"/>
    <property type="evidence" value="ECO:0007669"/>
    <property type="project" value="TreeGrafter"/>
</dbReference>
<proteinExistence type="inferred from homology"/>
<evidence type="ECO:0000256" key="2">
    <source>
        <dbReference type="ARBA" id="ARBA00008000"/>
    </source>
</evidence>
<keyword evidence="4" id="KW-0274">FAD</keyword>
<comment type="similarity">
    <text evidence="2">Belongs to the FAD-binding oxidoreductase/transferase type 4 family.</text>
</comment>
<dbReference type="Gene3D" id="3.30.465.10">
    <property type="match status" value="1"/>
</dbReference>
<dbReference type="InterPro" id="IPR016171">
    <property type="entry name" value="Vanillyl_alc_oxidase_C-sub2"/>
</dbReference>
<comment type="cofactor">
    <cofactor evidence="1">
        <name>FAD</name>
        <dbReference type="ChEBI" id="CHEBI:57692"/>
    </cofactor>
</comment>
<keyword evidence="8" id="KW-1185">Reference proteome</keyword>
<reference evidence="7 8" key="1">
    <citation type="submission" date="2020-02" db="EMBL/GenBank/DDBJ databases">
        <authorList>
            <person name="Zhang X.-Y."/>
        </authorList>
    </citation>
    <scope>NUCLEOTIDE SEQUENCE [LARGE SCALE GENOMIC DNA]</scope>
    <source>
        <strain evidence="7 8">C33</strain>
    </source>
</reference>
<evidence type="ECO:0000256" key="1">
    <source>
        <dbReference type="ARBA" id="ARBA00001974"/>
    </source>
</evidence>
<dbReference type="AlphaFoldDB" id="A0A845USV6"/>
<dbReference type="PANTHER" id="PTHR43716:SF1">
    <property type="entry name" value="D-2-HYDROXYGLUTARATE DEHYDROGENASE, MITOCHONDRIAL"/>
    <property type="match status" value="1"/>
</dbReference>
<dbReference type="InterPro" id="IPR016169">
    <property type="entry name" value="FAD-bd_PCMH_sub2"/>
</dbReference>
<gene>
    <name evidence="7" type="ORF">G3I74_02700</name>
</gene>
<evidence type="ECO:0000259" key="6">
    <source>
        <dbReference type="PROSITE" id="PS51387"/>
    </source>
</evidence>
<dbReference type="Pfam" id="PF01565">
    <property type="entry name" value="FAD_binding_4"/>
    <property type="match status" value="1"/>
</dbReference>
<accession>A0A845USV6</accession>
<dbReference type="SUPFAM" id="SSF56176">
    <property type="entry name" value="FAD-binding/transporter-associated domain-like"/>
    <property type="match status" value="1"/>
</dbReference>
<evidence type="ECO:0000256" key="3">
    <source>
        <dbReference type="ARBA" id="ARBA00022630"/>
    </source>
</evidence>